<comment type="caution">
    <text evidence="1">The sequence shown here is derived from an EMBL/GenBank/DDBJ whole genome shotgun (WGS) entry which is preliminary data.</text>
</comment>
<organism evidence="1">
    <name type="scientific">marine sediment metagenome</name>
    <dbReference type="NCBI Taxonomy" id="412755"/>
    <lineage>
        <taxon>unclassified sequences</taxon>
        <taxon>metagenomes</taxon>
        <taxon>ecological metagenomes</taxon>
    </lineage>
</organism>
<evidence type="ECO:0000313" key="1">
    <source>
        <dbReference type="EMBL" id="GAH57797.1"/>
    </source>
</evidence>
<dbReference type="AlphaFoldDB" id="X1GKS8"/>
<accession>X1GKS8</accession>
<proteinExistence type="predicted"/>
<protein>
    <submittedName>
        <fullName evidence="1">Uncharacterized protein</fullName>
    </submittedName>
</protein>
<gene>
    <name evidence="1" type="ORF">S03H2_38644</name>
</gene>
<name>X1GKS8_9ZZZZ</name>
<reference evidence="1" key="1">
    <citation type="journal article" date="2014" name="Front. Microbiol.">
        <title>High frequency of phylogenetically diverse reductive dehalogenase-homologous genes in deep subseafloor sedimentary metagenomes.</title>
        <authorList>
            <person name="Kawai M."/>
            <person name="Futagami T."/>
            <person name="Toyoda A."/>
            <person name="Takaki Y."/>
            <person name="Nishi S."/>
            <person name="Hori S."/>
            <person name="Arai W."/>
            <person name="Tsubouchi T."/>
            <person name="Morono Y."/>
            <person name="Uchiyama I."/>
            <person name="Ito T."/>
            <person name="Fujiyama A."/>
            <person name="Inagaki F."/>
            <person name="Takami H."/>
        </authorList>
    </citation>
    <scope>NUCLEOTIDE SEQUENCE</scope>
    <source>
        <strain evidence="1">Expedition CK06-06</strain>
    </source>
</reference>
<sequence length="123" mass="13455">MAERAYQVIENPWSASGIILIKWEGLTKATDDTGVPYICPHYADKSVQLIGELGVGGVCTIEGSNMKDSSLYATLNDPQGNILTMSTLKIETILENIYLIRPKITAGDALTDLDVYMLIFSAR</sequence>
<dbReference type="EMBL" id="BARU01023838">
    <property type="protein sequence ID" value="GAH57797.1"/>
    <property type="molecule type" value="Genomic_DNA"/>
</dbReference>